<keyword evidence="7 9" id="KW-0456">Lyase</keyword>
<evidence type="ECO:0000256" key="8">
    <source>
        <dbReference type="ARBA" id="ARBA00048348"/>
    </source>
</evidence>
<evidence type="ECO:0000256" key="9">
    <source>
        <dbReference type="RuleBase" id="RU367011"/>
    </source>
</evidence>
<evidence type="ECO:0000256" key="3">
    <source>
        <dbReference type="ARBA" id="ARBA00010718"/>
    </source>
</evidence>
<reference evidence="11" key="1">
    <citation type="submission" date="2022-10" db="EMBL/GenBank/DDBJ databases">
        <title>Tapping the CABI collections for fungal endophytes: first genome assemblies for Collariella, Neodidymelliopsis, Ascochyta clinopodiicola, Didymella pomorum, Didymosphaeria variabile, Neocosmospora piperis and Neocucurbitaria cava.</title>
        <authorList>
            <person name="Hill R."/>
        </authorList>
    </citation>
    <scope>NUCLEOTIDE SEQUENCE</scope>
    <source>
        <strain evidence="11">IMI 356814</strain>
    </source>
</reference>
<evidence type="ECO:0000313" key="12">
    <source>
        <dbReference type="Proteomes" id="UP001140560"/>
    </source>
</evidence>
<dbReference type="PANTHER" id="PTHR18952:SF265">
    <property type="entry name" value="CARBONIC ANHYDRASE"/>
    <property type="match status" value="1"/>
</dbReference>
<dbReference type="PROSITE" id="PS51144">
    <property type="entry name" value="ALPHA_CA_2"/>
    <property type="match status" value="1"/>
</dbReference>
<dbReference type="Pfam" id="PF00194">
    <property type="entry name" value="Carb_anhydrase"/>
    <property type="match status" value="2"/>
</dbReference>
<comment type="catalytic activity">
    <reaction evidence="8 9">
        <text>hydrogencarbonate + H(+) = CO2 + H2O</text>
        <dbReference type="Rhea" id="RHEA:10748"/>
        <dbReference type="ChEBI" id="CHEBI:15377"/>
        <dbReference type="ChEBI" id="CHEBI:15378"/>
        <dbReference type="ChEBI" id="CHEBI:16526"/>
        <dbReference type="ChEBI" id="CHEBI:17544"/>
        <dbReference type="EC" id="4.2.1.1"/>
    </reaction>
</comment>
<dbReference type="SUPFAM" id="SSF51069">
    <property type="entry name" value="Carbonic anhydrase"/>
    <property type="match status" value="1"/>
</dbReference>
<comment type="caution">
    <text evidence="11">The sequence shown here is derived from an EMBL/GenBank/DDBJ whole genome shotgun (WGS) entry which is preliminary data.</text>
</comment>
<accession>A0A9W8YD84</accession>
<comment type="function">
    <text evidence="2 9">Reversible hydration of carbon dioxide.</text>
</comment>
<dbReference type="PANTHER" id="PTHR18952">
    <property type="entry name" value="CARBONIC ANHYDRASE"/>
    <property type="match status" value="1"/>
</dbReference>
<dbReference type="SMART" id="SM01057">
    <property type="entry name" value="Carb_anhydrase"/>
    <property type="match status" value="1"/>
</dbReference>
<comment type="cofactor">
    <cofactor evidence="1 9">
        <name>Zn(2+)</name>
        <dbReference type="ChEBI" id="CHEBI:29105"/>
    </cofactor>
</comment>
<dbReference type="GO" id="GO:0004089">
    <property type="term" value="F:carbonate dehydratase activity"/>
    <property type="evidence" value="ECO:0007669"/>
    <property type="project" value="UniProtKB-UniRule"/>
</dbReference>
<feature type="signal peptide" evidence="9">
    <location>
        <begin position="1"/>
        <end position="28"/>
    </location>
</feature>
<evidence type="ECO:0000313" key="11">
    <source>
        <dbReference type="EMBL" id="KAJ4373993.1"/>
    </source>
</evidence>
<evidence type="ECO:0000256" key="2">
    <source>
        <dbReference type="ARBA" id="ARBA00002904"/>
    </source>
</evidence>
<keyword evidence="12" id="KW-1185">Reference proteome</keyword>
<evidence type="ECO:0000259" key="10">
    <source>
        <dbReference type="PROSITE" id="PS51144"/>
    </source>
</evidence>
<dbReference type="CDD" id="cd03124">
    <property type="entry name" value="alpha_CA_prokaryotic_like"/>
    <property type="match status" value="1"/>
</dbReference>
<gene>
    <name evidence="11" type="ORF">N0V83_002732</name>
</gene>
<evidence type="ECO:0000256" key="6">
    <source>
        <dbReference type="ARBA" id="ARBA00022833"/>
    </source>
</evidence>
<dbReference type="AlphaFoldDB" id="A0A9W8YD84"/>
<sequence>MLLNALLLASSASATCLHGLSMFKRAEGETVALGQFGYGPLNGPFNWASLTAENEACKTGSNQSPINLDDSVTVLAEKPKIDIPAVEEAEFENLGTTIEVIANGTTSVAGSDFRLVQFHMHTPSEHHLNGEYHPLEVHMVHQGVGGIDFSDVLAAVSSSPILQYNGSLTTPPCAEGVNFMIVKDPLDISVADFNAIKSVVRFNARYIQNGLGQVNLLEVANLAGTASAVQPASVVDRPAGG</sequence>
<keyword evidence="6 9" id="KW-0862">Zinc</keyword>
<evidence type="ECO:0000256" key="7">
    <source>
        <dbReference type="ARBA" id="ARBA00023239"/>
    </source>
</evidence>
<feature type="chain" id="PRO_5041016546" description="Carbonic anhydrase" evidence="9">
    <location>
        <begin position="29"/>
        <end position="241"/>
    </location>
</feature>
<dbReference type="GO" id="GO:0008270">
    <property type="term" value="F:zinc ion binding"/>
    <property type="evidence" value="ECO:0007669"/>
    <property type="project" value="UniProtKB-UniRule"/>
</dbReference>
<dbReference type="InterPro" id="IPR001148">
    <property type="entry name" value="CA_dom"/>
</dbReference>
<dbReference type="Gene3D" id="3.10.200.10">
    <property type="entry name" value="Alpha carbonic anhydrase"/>
    <property type="match status" value="2"/>
</dbReference>
<keyword evidence="9" id="KW-0732">Signal</keyword>
<dbReference type="InterPro" id="IPR023561">
    <property type="entry name" value="Carbonic_anhydrase_a-class"/>
</dbReference>
<proteinExistence type="inferred from homology"/>
<evidence type="ECO:0000256" key="5">
    <source>
        <dbReference type="ARBA" id="ARBA00022723"/>
    </source>
</evidence>
<evidence type="ECO:0000256" key="4">
    <source>
        <dbReference type="ARBA" id="ARBA00012925"/>
    </source>
</evidence>
<dbReference type="OrthoDB" id="429145at2759"/>
<dbReference type="InterPro" id="IPR018338">
    <property type="entry name" value="Carbonic_anhydrase_a-class_CS"/>
</dbReference>
<keyword evidence="5 9" id="KW-0479">Metal-binding</keyword>
<evidence type="ECO:0000256" key="1">
    <source>
        <dbReference type="ARBA" id="ARBA00001947"/>
    </source>
</evidence>
<protein>
    <recommendedName>
        <fullName evidence="4 9">Carbonic anhydrase</fullName>
        <ecNumber evidence="4 9">4.2.1.1</ecNumber>
    </recommendedName>
</protein>
<dbReference type="EC" id="4.2.1.1" evidence="4 9"/>
<dbReference type="InterPro" id="IPR036398">
    <property type="entry name" value="CA_dom_sf"/>
</dbReference>
<organism evidence="11 12">
    <name type="scientific">Neocucurbitaria cava</name>
    <dbReference type="NCBI Taxonomy" id="798079"/>
    <lineage>
        <taxon>Eukaryota</taxon>
        <taxon>Fungi</taxon>
        <taxon>Dikarya</taxon>
        <taxon>Ascomycota</taxon>
        <taxon>Pezizomycotina</taxon>
        <taxon>Dothideomycetes</taxon>
        <taxon>Pleosporomycetidae</taxon>
        <taxon>Pleosporales</taxon>
        <taxon>Pleosporineae</taxon>
        <taxon>Cucurbitariaceae</taxon>
        <taxon>Neocucurbitaria</taxon>
    </lineage>
</organism>
<feature type="domain" description="Alpha-carbonic anhydrase" evidence="10">
    <location>
        <begin position="34"/>
        <end position="241"/>
    </location>
</feature>
<dbReference type="InterPro" id="IPR041891">
    <property type="entry name" value="Alpha_CA_prokaryot-like"/>
</dbReference>
<comment type="similarity">
    <text evidence="3 9">Belongs to the alpha-carbonic anhydrase family.</text>
</comment>
<dbReference type="PROSITE" id="PS00162">
    <property type="entry name" value="ALPHA_CA_1"/>
    <property type="match status" value="1"/>
</dbReference>
<dbReference type="EMBL" id="JAPEUY010000004">
    <property type="protein sequence ID" value="KAJ4373993.1"/>
    <property type="molecule type" value="Genomic_DNA"/>
</dbReference>
<name>A0A9W8YD84_9PLEO</name>
<dbReference type="Proteomes" id="UP001140560">
    <property type="component" value="Unassembled WGS sequence"/>
</dbReference>